<sequence>MKKSTIGVLGIGEVGSAISAIFKSKFTVLKKDLNFDEIKNKKIEVLHICIPYSEKFISIVTSLIKTNNPKLVIIHSTVRPTTTSQIFNISNISIVHSPVMGSHPNLRRDILRFTKFVGPVNQKSAKLAQKHFTKIGIKVVILNNSLEAEIGKLLDTTYYAWNIIFCKLTGELCQEFKVDFTKVYNKFNKIYNLGYKKTKPNVIRPILKFEKGAIGGTCLISNAKILNDFKSSPLTEFLLKINETFNKKK</sequence>
<accession>A0A1F5G4T3</accession>
<dbReference type="Proteomes" id="UP000176317">
    <property type="component" value="Unassembled WGS sequence"/>
</dbReference>
<evidence type="ECO:0008006" key="4">
    <source>
        <dbReference type="Google" id="ProtNLM"/>
    </source>
</evidence>
<gene>
    <name evidence="2" type="ORF">A2164_04420</name>
</gene>
<dbReference type="SUPFAM" id="SSF51735">
    <property type="entry name" value="NAD(P)-binding Rossmann-fold domains"/>
    <property type="match status" value="1"/>
</dbReference>
<evidence type="ECO:0000313" key="3">
    <source>
        <dbReference type="Proteomes" id="UP000176317"/>
    </source>
</evidence>
<dbReference type="PANTHER" id="PTHR43491">
    <property type="entry name" value="UDP-N-ACETYL-D-MANNOSAMINE DEHYDROGENASE"/>
    <property type="match status" value="1"/>
</dbReference>
<dbReference type="Gene3D" id="3.40.50.720">
    <property type="entry name" value="NAD(P)-binding Rossmann-like Domain"/>
    <property type="match status" value="1"/>
</dbReference>
<dbReference type="PANTHER" id="PTHR43491:SF2">
    <property type="entry name" value="UDP-N-ACETYL-D-MANNOSAMINE DEHYDROGENASE"/>
    <property type="match status" value="1"/>
</dbReference>
<dbReference type="InterPro" id="IPR028359">
    <property type="entry name" value="UDP_ManNAc/GlcNAc_DH"/>
</dbReference>
<dbReference type="AlphaFoldDB" id="A0A1F5G4T3"/>
<name>A0A1F5G4T3_9BACT</name>
<comment type="similarity">
    <text evidence="1">Belongs to the UDP-glucose/GDP-mannose dehydrogenase family.</text>
</comment>
<dbReference type="GO" id="GO:0000271">
    <property type="term" value="P:polysaccharide biosynthetic process"/>
    <property type="evidence" value="ECO:0007669"/>
    <property type="project" value="InterPro"/>
</dbReference>
<comment type="caution">
    <text evidence="2">The sequence shown here is derived from an EMBL/GenBank/DDBJ whole genome shotgun (WGS) entry which is preliminary data.</text>
</comment>
<protein>
    <recommendedName>
        <fullName evidence="4">UDP-glucose/GDP-mannose dehydrogenase dimerisation domain-containing protein</fullName>
    </recommendedName>
</protein>
<evidence type="ECO:0000256" key="1">
    <source>
        <dbReference type="ARBA" id="ARBA00006601"/>
    </source>
</evidence>
<dbReference type="InterPro" id="IPR036291">
    <property type="entry name" value="NAD(P)-bd_dom_sf"/>
</dbReference>
<proteinExistence type="inferred from homology"/>
<evidence type="ECO:0000313" key="2">
    <source>
        <dbReference type="EMBL" id="OGD86858.1"/>
    </source>
</evidence>
<dbReference type="EMBL" id="MFAT01000013">
    <property type="protein sequence ID" value="OGD86858.1"/>
    <property type="molecule type" value="Genomic_DNA"/>
</dbReference>
<dbReference type="GO" id="GO:0016628">
    <property type="term" value="F:oxidoreductase activity, acting on the CH-CH group of donors, NAD or NADP as acceptor"/>
    <property type="evidence" value="ECO:0007669"/>
    <property type="project" value="InterPro"/>
</dbReference>
<organism evidence="2 3">
    <name type="scientific">Candidatus Curtissbacteria bacterium RBG_13_35_7</name>
    <dbReference type="NCBI Taxonomy" id="1797705"/>
    <lineage>
        <taxon>Bacteria</taxon>
        <taxon>Candidatus Curtissiibacteriota</taxon>
    </lineage>
</organism>
<reference evidence="2 3" key="1">
    <citation type="journal article" date="2016" name="Nat. Commun.">
        <title>Thousands of microbial genomes shed light on interconnected biogeochemical processes in an aquifer system.</title>
        <authorList>
            <person name="Anantharaman K."/>
            <person name="Brown C.T."/>
            <person name="Hug L.A."/>
            <person name="Sharon I."/>
            <person name="Castelle C.J."/>
            <person name="Probst A.J."/>
            <person name="Thomas B.C."/>
            <person name="Singh A."/>
            <person name="Wilkins M.J."/>
            <person name="Karaoz U."/>
            <person name="Brodie E.L."/>
            <person name="Williams K.H."/>
            <person name="Hubbard S.S."/>
            <person name="Banfield J.F."/>
        </authorList>
    </citation>
    <scope>NUCLEOTIDE SEQUENCE [LARGE SCALE GENOMIC DNA]</scope>
</reference>